<dbReference type="InterPro" id="IPR000515">
    <property type="entry name" value="MetI-like"/>
</dbReference>
<keyword evidence="8 10" id="KW-1133">Transmembrane helix</keyword>
<reference evidence="12 13" key="1">
    <citation type="submission" date="2019-04" db="EMBL/GenBank/DDBJ databases">
        <title>Trinickia sp. 7GSK02, isolated from subtropical forest soil.</title>
        <authorList>
            <person name="Gao Z.-H."/>
            <person name="Qiu L.-H."/>
        </authorList>
    </citation>
    <scope>NUCLEOTIDE SEQUENCE [LARGE SCALE GENOMIC DNA]</scope>
    <source>
        <strain evidence="12 13">7GSK02</strain>
    </source>
</reference>
<feature type="transmembrane region" description="Helical" evidence="10">
    <location>
        <begin position="20"/>
        <end position="36"/>
    </location>
</feature>
<evidence type="ECO:0000313" key="13">
    <source>
        <dbReference type="Proteomes" id="UP000305539"/>
    </source>
</evidence>
<organism evidence="12 13">
    <name type="scientific">Trinickia terrae</name>
    <dbReference type="NCBI Taxonomy" id="2571161"/>
    <lineage>
        <taxon>Bacteria</taxon>
        <taxon>Pseudomonadati</taxon>
        <taxon>Pseudomonadota</taxon>
        <taxon>Betaproteobacteria</taxon>
        <taxon>Burkholderiales</taxon>
        <taxon>Burkholderiaceae</taxon>
        <taxon>Trinickia</taxon>
    </lineage>
</organism>
<dbReference type="OrthoDB" id="9809799at2"/>
<accession>A0A4U1HZL0</accession>
<dbReference type="NCBIfam" id="TIGR01726">
    <property type="entry name" value="HEQRo_perm_3TM"/>
    <property type="match status" value="1"/>
</dbReference>
<evidence type="ECO:0000256" key="6">
    <source>
        <dbReference type="ARBA" id="ARBA00022692"/>
    </source>
</evidence>
<dbReference type="AlphaFoldDB" id="A0A4U1HZL0"/>
<name>A0A4U1HZL0_9BURK</name>
<dbReference type="RefSeq" id="WP_136897231.1">
    <property type="nucleotide sequence ID" value="NZ_SWJE01000012.1"/>
</dbReference>
<evidence type="ECO:0000256" key="4">
    <source>
        <dbReference type="ARBA" id="ARBA00022448"/>
    </source>
</evidence>
<dbReference type="PROSITE" id="PS50928">
    <property type="entry name" value="ABC_TM1"/>
    <property type="match status" value="1"/>
</dbReference>
<evidence type="ECO:0000259" key="11">
    <source>
        <dbReference type="PROSITE" id="PS50928"/>
    </source>
</evidence>
<dbReference type="InterPro" id="IPR043429">
    <property type="entry name" value="ArtM/GltK/GlnP/TcyL/YhdX-like"/>
</dbReference>
<feature type="transmembrane region" description="Helical" evidence="10">
    <location>
        <begin position="109"/>
        <end position="126"/>
    </location>
</feature>
<evidence type="ECO:0000256" key="9">
    <source>
        <dbReference type="ARBA" id="ARBA00023136"/>
    </source>
</evidence>
<dbReference type="GO" id="GO:0006865">
    <property type="term" value="P:amino acid transport"/>
    <property type="evidence" value="ECO:0007669"/>
    <property type="project" value="UniProtKB-KW"/>
</dbReference>
<keyword evidence="5" id="KW-1003">Cell membrane</keyword>
<gene>
    <name evidence="12" type="ORF">FAZ69_22180</name>
</gene>
<evidence type="ECO:0000256" key="10">
    <source>
        <dbReference type="RuleBase" id="RU363032"/>
    </source>
</evidence>
<evidence type="ECO:0000256" key="1">
    <source>
        <dbReference type="ARBA" id="ARBA00003159"/>
    </source>
</evidence>
<proteinExistence type="inferred from homology"/>
<keyword evidence="6 10" id="KW-0812">Transmembrane</keyword>
<feature type="domain" description="ABC transmembrane type-1" evidence="11">
    <location>
        <begin position="63"/>
        <end position="250"/>
    </location>
</feature>
<keyword evidence="13" id="KW-1185">Reference proteome</keyword>
<dbReference type="Pfam" id="PF00528">
    <property type="entry name" value="BPD_transp_1"/>
    <property type="match status" value="1"/>
</dbReference>
<comment type="caution">
    <text evidence="12">The sequence shown here is derived from an EMBL/GenBank/DDBJ whole genome shotgun (WGS) entry which is preliminary data.</text>
</comment>
<evidence type="ECO:0000256" key="7">
    <source>
        <dbReference type="ARBA" id="ARBA00022970"/>
    </source>
</evidence>
<comment type="function">
    <text evidence="1">Part of the binding-protein-dependent transport system for glutamine; probably responsible for the translocation of the substrate across the membrane.</text>
</comment>
<evidence type="ECO:0000256" key="5">
    <source>
        <dbReference type="ARBA" id="ARBA00022475"/>
    </source>
</evidence>
<dbReference type="Proteomes" id="UP000305539">
    <property type="component" value="Unassembled WGS sequence"/>
</dbReference>
<comment type="subcellular location">
    <subcellularLocation>
        <location evidence="2">Cell inner membrane</location>
        <topology evidence="2">Multi-pass membrane protein</topology>
    </subcellularLocation>
    <subcellularLocation>
        <location evidence="10">Cell membrane</location>
        <topology evidence="10">Multi-pass membrane protein</topology>
    </subcellularLocation>
</comment>
<evidence type="ECO:0000256" key="3">
    <source>
        <dbReference type="ARBA" id="ARBA00010072"/>
    </source>
</evidence>
<keyword evidence="7" id="KW-0029">Amino-acid transport</keyword>
<dbReference type="Gene3D" id="1.10.3720.10">
    <property type="entry name" value="MetI-like"/>
    <property type="match status" value="1"/>
</dbReference>
<dbReference type="PANTHER" id="PTHR30614:SF20">
    <property type="entry name" value="GLUTAMINE TRANSPORT SYSTEM PERMEASE PROTEIN GLNP"/>
    <property type="match status" value="1"/>
</dbReference>
<dbReference type="InterPro" id="IPR010065">
    <property type="entry name" value="AA_ABC_transptr_permease_3TM"/>
</dbReference>
<dbReference type="InterPro" id="IPR035906">
    <property type="entry name" value="MetI-like_sf"/>
</dbReference>
<dbReference type="GO" id="GO:0043190">
    <property type="term" value="C:ATP-binding cassette (ABC) transporter complex"/>
    <property type="evidence" value="ECO:0007669"/>
    <property type="project" value="InterPro"/>
</dbReference>
<keyword evidence="9 10" id="KW-0472">Membrane</keyword>
<dbReference type="PANTHER" id="PTHR30614">
    <property type="entry name" value="MEMBRANE COMPONENT OF AMINO ACID ABC TRANSPORTER"/>
    <property type="match status" value="1"/>
</dbReference>
<dbReference type="GO" id="GO:0022857">
    <property type="term" value="F:transmembrane transporter activity"/>
    <property type="evidence" value="ECO:0007669"/>
    <property type="project" value="InterPro"/>
</dbReference>
<sequence>MATEPLSAAQADAPRSGRPGALAAVLATGALLALAERELLHSAAASAMLSAFVTWLPALGKALWVNVEISLAAIALGTLAGLALGPLLLSPVRIARLAARAYVQAFRNAPLLVLIYFSTYVFPFEITLGHHAVPFPDWLKVTLGLAFPASANVAEIFRGAIQSIPHAQWDAARSLAFSPAQVYRWIILPQCVKRMLPPWMNLYASITMGTALASLVGVHDLLDTAQVASNTVARADFTVLVYFAVLGLFFFYCYPIARFTRHLEKRHAFS</sequence>
<dbReference type="CDD" id="cd06261">
    <property type="entry name" value="TM_PBP2"/>
    <property type="match status" value="1"/>
</dbReference>
<feature type="transmembrane region" description="Helical" evidence="10">
    <location>
        <begin position="202"/>
        <end position="219"/>
    </location>
</feature>
<feature type="transmembrane region" description="Helical" evidence="10">
    <location>
        <begin position="239"/>
        <end position="257"/>
    </location>
</feature>
<keyword evidence="4 10" id="KW-0813">Transport</keyword>
<evidence type="ECO:0000313" key="12">
    <source>
        <dbReference type="EMBL" id="TKC86014.1"/>
    </source>
</evidence>
<dbReference type="EMBL" id="SWJE01000012">
    <property type="protein sequence ID" value="TKC86014.1"/>
    <property type="molecule type" value="Genomic_DNA"/>
</dbReference>
<evidence type="ECO:0000256" key="8">
    <source>
        <dbReference type="ARBA" id="ARBA00022989"/>
    </source>
</evidence>
<protein>
    <submittedName>
        <fullName evidence="12">Amino acid ABC transporter permease</fullName>
    </submittedName>
</protein>
<comment type="similarity">
    <text evidence="3">Belongs to the binding-protein-dependent transport system permease family. HisMQ subfamily.</text>
</comment>
<feature type="transmembrane region" description="Helical" evidence="10">
    <location>
        <begin position="69"/>
        <end position="89"/>
    </location>
</feature>
<evidence type="ECO:0000256" key="2">
    <source>
        <dbReference type="ARBA" id="ARBA00004429"/>
    </source>
</evidence>
<dbReference type="SUPFAM" id="SSF161098">
    <property type="entry name" value="MetI-like"/>
    <property type="match status" value="1"/>
</dbReference>
<feature type="transmembrane region" description="Helical" evidence="10">
    <location>
        <begin position="43"/>
        <end position="63"/>
    </location>
</feature>